<feature type="region of interest" description="Disordered" evidence="1">
    <location>
        <begin position="1"/>
        <end position="118"/>
    </location>
</feature>
<gene>
    <name evidence="2" type="ORF">SCF082_LOCUS40938</name>
</gene>
<protein>
    <recommendedName>
        <fullName evidence="4">FACT complex subunit</fullName>
    </recommendedName>
</protein>
<accession>A0ABP0QE78</accession>
<feature type="compositionally biased region" description="Acidic residues" evidence="1">
    <location>
        <begin position="165"/>
        <end position="219"/>
    </location>
</feature>
<name>A0ABP0QE78_9DINO</name>
<dbReference type="InterPro" id="IPR045622">
    <property type="entry name" value="DUF6441"/>
</dbReference>
<sequence>MKGNPMKTGTYHVAPGYSVKTGPNTEYSEGQTIENLPREQGDPRVKSGVLIRGPGPDKFEAEDGDPELELSGGSGSAPAKSTPSTPSPETDDGLPKSLKPKGEAREGNVEIREGIEIAKVDIIARAFADFDGTVKAWNAQSDEQISERLYTAGEALLAERHPELAEQDPETETDADPETETDDDPETETDADPETETDDDPETETDADPETETDDDPETDPPVLEAIFGSDLSFDAAYAAPGESEFDIVEGTVSVLLGNDTGEDAVDLGGFQGRGVMSFALDLAVRGDLETFVRETNIAILRAQREATVTATHSVRDELRKDLRRGGLGQLEKTWRADLYPRRGLAADPAGFIYSRAEYIVQAFERGITIRGKNGNDIAIPIPGSPADQLRNPRGPETKVDAARRKYGELKFIPGVPGSRPAMLAAVGAFTATGRFNARKRLKSGRYGKGATTMPLFWLVDNARLSKRLNIQRTMTRGLSRFHRRFEHALDQNLRRAVRTAAAQEGSALPGTIWRNEPLARAFDEGTGIFINAVDDDIDPLDEELGDETAEEGEVEFEIPIRFEIIIRNSDPAAREAACDAVLAEIRDALVADRTLGGACDHLRIGRPGLLNLSLSGLPGMKPVELPVRMLVTADDYIG</sequence>
<evidence type="ECO:0008006" key="4">
    <source>
        <dbReference type="Google" id="ProtNLM"/>
    </source>
</evidence>
<feature type="compositionally biased region" description="Low complexity" evidence="1">
    <location>
        <begin position="76"/>
        <end position="88"/>
    </location>
</feature>
<dbReference type="EMBL" id="CAXAMM010039455">
    <property type="protein sequence ID" value="CAK9086548.1"/>
    <property type="molecule type" value="Genomic_DNA"/>
</dbReference>
<evidence type="ECO:0000313" key="2">
    <source>
        <dbReference type="EMBL" id="CAK9086548.1"/>
    </source>
</evidence>
<dbReference type="Proteomes" id="UP001642464">
    <property type="component" value="Unassembled WGS sequence"/>
</dbReference>
<evidence type="ECO:0000313" key="3">
    <source>
        <dbReference type="Proteomes" id="UP001642464"/>
    </source>
</evidence>
<feature type="compositionally biased region" description="Basic and acidic residues" evidence="1">
    <location>
        <begin position="36"/>
        <end position="45"/>
    </location>
</feature>
<evidence type="ECO:0000256" key="1">
    <source>
        <dbReference type="SAM" id="MobiDB-lite"/>
    </source>
</evidence>
<reference evidence="2 3" key="1">
    <citation type="submission" date="2024-02" db="EMBL/GenBank/DDBJ databases">
        <authorList>
            <person name="Chen Y."/>
            <person name="Shah S."/>
            <person name="Dougan E. K."/>
            <person name="Thang M."/>
            <person name="Chan C."/>
        </authorList>
    </citation>
    <scope>NUCLEOTIDE SEQUENCE [LARGE SCALE GENOMIC DNA]</scope>
</reference>
<dbReference type="Pfam" id="PF20039">
    <property type="entry name" value="DUF6441"/>
    <property type="match status" value="1"/>
</dbReference>
<proteinExistence type="predicted"/>
<feature type="region of interest" description="Disordered" evidence="1">
    <location>
        <begin position="160"/>
        <end position="224"/>
    </location>
</feature>
<keyword evidence="3" id="KW-1185">Reference proteome</keyword>
<feature type="compositionally biased region" description="Basic and acidic residues" evidence="1">
    <location>
        <begin position="100"/>
        <end position="118"/>
    </location>
</feature>
<comment type="caution">
    <text evidence="2">The sequence shown here is derived from an EMBL/GenBank/DDBJ whole genome shotgun (WGS) entry which is preliminary data.</text>
</comment>
<feature type="compositionally biased region" description="Polar residues" evidence="1">
    <location>
        <begin position="21"/>
        <end position="34"/>
    </location>
</feature>
<organism evidence="2 3">
    <name type="scientific">Durusdinium trenchii</name>
    <dbReference type="NCBI Taxonomy" id="1381693"/>
    <lineage>
        <taxon>Eukaryota</taxon>
        <taxon>Sar</taxon>
        <taxon>Alveolata</taxon>
        <taxon>Dinophyceae</taxon>
        <taxon>Suessiales</taxon>
        <taxon>Symbiodiniaceae</taxon>
        <taxon>Durusdinium</taxon>
    </lineage>
</organism>